<evidence type="ECO:0000313" key="2">
    <source>
        <dbReference type="Proteomes" id="UP000198339"/>
    </source>
</evidence>
<protein>
    <recommendedName>
        <fullName evidence="3">DUF2840 domain-containing protein</fullName>
    </recommendedName>
</protein>
<dbReference type="OrthoDB" id="9810432at2"/>
<keyword evidence="2" id="KW-1185">Reference proteome</keyword>
<dbReference type="Pfam" id="PF11000">
    <property type="entry name" value="DUF2840"/>
    <property type="match status" value="1"/>
</dbReference>
<dbReference type="RefSeq" id="WP_058818148.1">
    <property type="nucleotide sequence ID" value="NZ_CP076394.1"/>
</dbReference>
<gene>
    <name evidence="1" type="ORF">SAMN06295955_11328</name>
</gene>
<reference evidence="1 2" key="1">
    <citation type="submission" date="2017-06" db="EMBL/GenBank/DDBJ databases">
        <authorList>
            <person name="Kim H.J."/>
            <person name="Triplett B.A."/>
        </authorList>
    </citation>
    <scope>NUCLEOTIDE SEQUENCE [LARGE SCALE GENOMIC DNA]</scope>
    <source>
        <strain evidence="1 2">DS15</strain>
    </source>
</reference>
<name>A0A239K9V0_9SPHN</name>
<organism evidence="1 2">
    <name type="scientific">Sphingopyxis indica</name>
    <dbReference type="NCBI Taxonomy" id="436663"/>
    <lineage>
        <taxon>Bacteria</taxon>
        <taxon>Pseudomonadati</taxon>
        <taxon>Pseudomonadota</taxon>
        <taxon>Alphaproteobacteria</taxon>
        <taxon>Sphingomonadales</taxon>
        <taxon>Sphingomonadaceae</taxon>
        <taxon>Sphingopyxis</taxon>
    </lineage>
</organism>
<dbReference type="InterPro" id="IPR021263">
    <property type="entry name" value="DUF2840"/>
</dbReference>
<accession>A0A239K9V0</accession>
<dbReference type="EMBL" id="FZPA01000013">
    <property type="protein sequence ID" value="SNT14399.1"/>
    <property type="molecule type" value="Genomic_DNA"/>
</dbReference>
<dbReference type="Proteomes" id="UP000198339">
    <property type="component" value="Unassembled WGS sequence"/>
</dbReference>
<sequence length="169" mass="18845">MMPRDRIAAASTAAAQPPLTEVELTWIEGRTEQWIRFGRVAAERIVSRRKRIVMFRPGATFAYLRWSSNDFGTIHSSIQIVTAVAVGEPHTALPFVRPGGEILLHIESWPKVSRVLEAVDAVEAAGVDPCDASPDHWRHVADRLAAGMPFRPYSAARHAAWLRRRAIES</sequence>
<dbReference type="AlphaFoldDB" id="A0A239K9V0"/>
<evidence type="ECO:0008006" key="3">
    <source>
        <dbReference type="Google" id="ProtNLM"/>
    </source>
</evidence>
<proteinExistence type="predicted"/>
<evidence type="ECO:0000313" key="1">
    <source>
        <dbReference type="EMBL" id="SNT14399.1"/>
    </source>
</evidence>